<accession>A0A371EJ01</accession>
<organism evidence="4 5">
    <name type="scientific">Mucuna pruriens</name>
    <name type="common">Velvet bean</name>
    <name type="synonym">Dolichos pruriens</name>
    <dbReference type="NCBI Taxonomy" id="157652"/>
    <lineage>
        <taxon>Eukaryota</taxon>
        <taxon>Viridiplantae</taxon>
        <taxon>Streptophyta</taxon>
        <taxon>Embryophyta</taxon>
        <taxon>Tracheophyta</taxon>
        <taxon>Spermatophyta</taxon>
        <taxon>Magnoliopsida</taxon>
        <taxon>eudicotyledons</taxon>
        <taxon>Gunneridae</taxon>
        <taxon>Pentapetalae</taxon>
        <taxon>rosids</taxon>
        <taxon>fabids</taxon>
        <taxon>Fabales</taxon>
        <taxon>Fabaceae</taxon>
        <taxon>Papilionoideae</taxon>
        <taxon>50 kb inversion clade</taxon>
        <taxon>NPAAA clade</taxon>
        <taxon>indigoferoid/millettioid clade</taxon>
        <taxon>Phaseoleae</taxon>
        <taxon>Mucuna</taxon>
    </lineage>
</organism>
<dbReference type="InterPro" id="IPR012337">
    <property type="entry name" value="RNaseH-like_sf"/>
</dbReference>
<keyword evidence="5" id="KW-1185">Reference proteome</keyword>
<name>A0A371EJ01_MUCPR</name>
<dbReference type="GO" id="GO:0016787">
    <property type="term" value="F:hydrolase activity"/>
    <property type="evidence" value="ECO:0007669"/>
    <property type="project" value="UniProtKB-KW"/>
</dbReference>
<dbReference type="InterPro" id="IPR001584">
    <property type="entry name" value="Integrase_cat-core"/>
</dbReference>
<dbReference type="InterPro" id="IPR057670">
    <property type="entry name" value="SH3_retrovirus"/>
</dbReference>
<dbReference type="PANTHER" id="PTHR42648:SF28">
    <property type="entry name" value="TRANSPOSON-ENCODED PROTEIN WITH RIBONUCLEASE H-LIKE AND RETROVIRUS ZINC FINGER-LIKE DOMAINS"/>
    <property type="match status" value="1"/>
</dbReference>
<gene>
    <name evidence="4" type="ORF">CR513_55302</name>
</gene>
<dbReference type="GO" id="GO:0046872">
    <property type="term" value="F:metal ion binding"/>
    <property type="evidence" value="ECO:0007669"/>
    <property type="project" value="UniProtKB-KW"/>
</dbReference>
<dbReference type="Gene3D" id="3.30.420.10">
    <property type="entry name" value="Ribonuclease H-like superfamily/Ribonuclease H"/>
    <property type="match status" value="1"/>
</dbReference>
<dbReference type="Pfam" id="PF07727">
    <property type="entry name" value="RVT_2"/>
    <property type="match status" value="1"/>
</dbReference>
<dbReference type="InterPro" id="IPR039537">
    <property type="entry name" value="Retrotran_Ty1/copia-like"/>
</dbReference>
<dbReference type="PANTHER" id="PTHR42648">
    <property type="entry name" value="TRANSPOSASE, PUTATIVE-RELATED"/>
    <property type="match status" value="1"/>
</dbReference>
<dbReference type="InterPro" id="IPR036397">
    <property type="entry name" value="RNaseH_sf"/>
</dbReference>
<evidence type="ECO:0000256" key="2">
    <source>
        <dbReference type="ARBA" id="ARBA00022801"/>
    </source>
</evidence>
<dbReference type="OrthoDB" id="546098at2759"/>
<evidence type="ECO:0000259" key="3">
    <source>
        <dbReference type="PROSITE" id="PS50994"/>
    </source>
</evidence>
<dbReference type="GO" id="GO:0015074">
    <property type="term" value="P:DNA integration"/>
    <property type="evidence" value="ECO:0007669"/>
    <property type="project" value="InterPro"/>
</dbReference>
<feature type="domain" description="Integrase catalytic" evidence="3">
    <location>
        <begin position="79"/>
        <end position="175"/>
    </location>
</feature>
<evidence type="ECO:0000313" key="5">
    <source>
        <dbReference type="Proteomes" id="UP000257109"/>
    </source>
</evidence>
<evidence type="ECO:0000313" key="4">
    <source>
        <dbReference type="EMBL" id="RDX65984.1"/>
    </source>
</evidence>
<dbReference type="AlphaFoldDB" id="A0A371EJ01"/>
<proteinExistence type="predicted"/>
<dbReference type="Pfam" id="PF25597">
    <property type="entry name" value="SH3_retrovirus"/>
    <property type="match status" value="1"/>
</dbReference>
<feature type="non-terminal residue" evidence="4">
    <location>
        <position position="1"/>
    </location>
</feature>
<dbReference type="PROSITE" id="PS50994">
    <property type="entry name" value="INTEGRASE"/>
    <property type="match status" value="1"/>
</dbReference>
<dbReference type="EMBL" id="QJKJ01013641">
    <property type="protein sequence ID" value="RDX65984.1"/>
    <property type="molecule type" value="Genomic_DNA"/>
</dbReference>
<dbReference type="GO" id="GO:0003676">
    <property type="term" value="F:nucleic acid binding"/>
    <property type="evidence" value="ECO:0007669"/>
    <property type="project" value="InterPro"/>
</dbReference>
<protein>
    <recommendedName>
        <fullName evidence="3">Integrase catalytic domain-containing protein</fullName>
    </recommendedName>
</protein>
<comment type="caution">
    <text evidence="4">The sequence shown here is derived from an EMBL/GenBank/DDBJ whole genome shotgun (WGS) entry which is preliminary data.</text>
</comment>
<evidence type="ECO:0000256" key="1">
    <source>
        <dbReference type="ARBA" id="ARBA00022723"/>
    </source>
</evidence>
<keyword evidence="1" id="KW-0479">Metal-binding</keyword>
<dbReference type="InterPro" id="IPR013103">
    <property type="entry name" value="RVT_2"/>
</dbReference>
<reference evidence="4" key="1">
    <citation type="submission" date="2018-05" db="EMBL/GenBank/DDBJ databases">
        <title>Draft genome of Mucuna pruriens seed.</title>
        <authorList>
            <person name="Nnadi N.E."/>
            <person name="Vos R."/>
            <person name="Hasami M.H."/>
            <person name="Devisetty U.K."/>
            <person name="Aguiy J.C."/>
        </authorList>
    </citation>
    <scope>NUCLEOTIDE SEQUENCE [LARGE SCALE GENOMIC DNA]</scope>
    <source>
        <strain evidence="4">JCA_2017</strain>
    </source>
</reference>
<sequence>MEFGDNLVQFNIFEAMKHPTEYPLLFGIDVIDELVAEYLQLETNSAEFSNFAEDIDVIGCLGSVSDEYDYDELLEVQDHSDSEDDTVRTTSRPFSLFLKEYGIVPQYTMPSKPSMKGVAERRNRTLNDMVRSVISHSSLLESLCGEALKIAIYIFNRVQTKAINKSPYKLWTSKKPSIKYAHLGPHERKLDSRIVSCYFVGYVKFSRGYKFYNPTSRSFFKTGNARILEDVEFGKEDNIRNEESVNDIDQVLVPITIQETTQIIRDNVQTIVLDIALPQAHIEQPQQPQQPQEVSLRRSIKERRHAIPDDYIVFLLEHEDDIGLIEDDPIKFYQAMQSSNSQKWIDVMKDELKSMQDNDVWNLVELREGIFKTKNDSKGNIERYKAHLVAKDFTQKEGINYYKETFSLISVKDSFRAAMALVAHFDLELHQMNAKIAFLNGDIDETIYLMQPKNFVSK</sequence>
<dbReference type="SUPFAM" id="SSF53098">
    <property type="entry name" value="Ribonuclease H-like"/>
    <property type="match status" value="1"/>
</dbReference>
<keyword evidence="2" id="KW-0378">Hydrolase</keyword>
<dbReference type="Proteomes" id="UP000257109">
    <property type="component" value="Unassembled WGS sequence"/>
</dbReference>